<feature type="compositionally biased region" description="Polar residues" evidence="1">
    <location>
        <begin position="153"/>
        <end position="167"/>
    </location>
</feature>
<comment type="caution">
    <text evidence="2">The sequence shown here is derived from an EMBL/GenBank/DDBJ whole genome shotgun (WGS) entry which is preliminary data.</text>
</comment>
<feature type="compositionally biased region" description="Acidic residues" evidence="1">
    <location>
        <begin position="202"/>
        <end position="211"/>
    </location>
</feature>
<evidence type="ECO:0000313" key="3">
    <source>
        <dbReference type="Proteomes" id="UP001174909"/>
    </source>
</evidence>
<feature type="compositionally biased region" description="Pro residues" evidence="1">
    <location>
        <begin position="80"/>
        <end position="90"/>
    </location>
</feature>
<evidence type="ECO:0000256" key="1">
    <source>
        <dbReference type="SAM" id="MobiDB-lite"/>
    </source>
</evidence>
<feature type="region of interest" description="Disordered" evidence="1">
    <location>
        <begin position="1"/>
        <end position="211"/>
    </location>
</feature>
<proteinExistence type="predicted"/>
<name>A0AA35WSJ8_GEOBA</name>
<dbReference type="Proteomes" id="UP001174909">
    <property type="component" value="Unassembled WGS sequence"/>
</dbReference>
<evidence type="ECO:0000313" key="2">
    <source>
        <dbReference type="EMBL" id="CAI8027446.1"/>
    </source>
</evidence>
<feature type="compositionally biased region" description="Low complexity" evidence="1">
    <location>
        <begin position="98"/>
        <end position="113"/>
    </location>
</feature>
<reference evidence="2" key="1">
    <citation type="submission" date="2023-03" db="EMBL/GenBank/DDBJ databases">
        <authorList>
            <person name="Steffen K."/>
            <person name="Cardenas P."/>
        </authorList>
    </citation>
    <scope>NUCLEOTIDE SEQUENCE</scope>
</reference>
<keyword evidence="3" id="KW-1185">Reference proteome</keyword>
<accession>A0AA35WSJ8</accession>
<dbReference type="AlphaFoldDB" id="A0AA35WSJ8"/>
<feature type="compositionally biased region" description="Polar residues" evidence="1">
    <location>
        <begin position="183"/>
        <end position="192"/>
    </location>
</feature>
<dbReference type="EMBL" id="CASHTH010002278">
    <property type="protein sequence ID" value="CAI8027446.1"/>
    <property type="molecule type" value="Genomic_DNA"/>
</dbReference>
<gene>
    <name evidence="2" type="ORF">GBAR_LOCUS15703</name>
</gene>
<sequence>MLPQRGQVRDRPRRLCDLAHPLPGFGTPSVRSQTLPPPPSSTPPDSMARTGRPRPSPSPPRSSLQPPSGAQQNLVKTPSAPGPRKLPTPPSSGGLRGRGLSPSYSTPSSAGSGVTSTQMGLTPSSSGVGHQPRQQQGGLSATPPRAGVPRPRMQQSPQRGLTPSGTPRSAPGSQIMPPRRTAASPNRQQSKTQPRRKLVASSEDDWLEGCY</sequence>
<feature type="compositionally biased region" description="Basic and acidic residues" evidence="1">
    <location>
        <begin position="7"/>
        <end position="17"/>
    </location>
</feature>
<feature type="compositionally biased region" description="Polar residues" evidence="1">
    <location>
        <begin position="114"/>
        <end position="139"/>
    </location>
</feature>
<organism evidence="2 3">
    <name type="scientific">Geodia barretti</name>
    <name type="common">Barrett's horny sponge</name>
    <dbReference type="NCBI Taxonomy" id="519541"/>
    <lineage>
        <taxon>Eukaryota</taxon>
        <taxon>Metazoa</taxon>
        <taxon>Porifera</taxon>
        <taxon>Demospongiae</taxon>
        <taxon>Heteroscleromorpha</taxon>
        <taxon>Tetractinellida</taxon>
        <taxon>Astrophorina</taxon>
        <taxon>Geodiidae</taxon>
        <taxon>Geodia</taxon>
    </lineage>
</organism>
<protein>
    <submittedName>
        <fullName evidence="2">Uncharacterized protein</fullName>
    </submittedName>
</protein>